<dbReference type="Proteomes" id="UP000654913">
    <property type="component" value="Chromosome 3"/>
</dbReference>
<reference evidence="3" key="2">
    <citation type="submission" date="2021-02" db="EMBL/GenBank/DDBJ databases">
        <title>Aspergillus puulaauensis MK2 genome sequence.</title>
        <authorList>
            <person name="Futagami T."/>
            <person name="Mori K."/>
            <person name="Kadooka C."/>
            <person name="Tanaka T."/>
        </authorList>
    </citation>
    <scope>NUCLEOTIDE SEQUENCE</scope>
    <source>
        <strain evidence="3">MK2</strain>
    </source>
</reference>
<dbReference type="InterPro" id="IPR017756">
    <property type="entry name" value="TM_Gly-Cys-Arg_CS"/>
</dbReference>
<evidence type="ECO:0000256" key="2">
    <source>
        <dbReference type="SAM" id="Phobius"/>
    </source>
</evidence>
<name>A0A7R7XK87_9EURO</name>
<dbReference type="KEGG" id="apuu:APUU_30858A"/>
<dbReference type="AlphaFoldDB" id="A0A7R7XK87"/>
<dbReference type="EMBL" id="AP024445">
    <property type="protein sequence ID" value="BCS22633.1"/>
    <property type="molecule type" value="Genomic_DNA"/>
</dbReference>
<evidence type="ECO:0000256" key="1">
    <source>
        <dbReference type="SAM" id="MobiDB-lite"/>
    </source>
</evidence>
<keyword evidence="2" id="KW-0472">Membrane</keyword>
<dbReference type="CDD" id="cd12087">
    <property type="entry name" value="TM_EGFR-like"/>
    <property type="match status" value="1"/>
</dbReference>
<reference evidence="3" key="1">
    <citation type="submission" date="2021-01" db="EMBL/GenBank/DDBJ databases">
        <authorList>
            <consortium name="Aspergillus puulaauensis MK2 genome sequencing consortium"/>
            <person name="Kazuki M."/>
            <person name="Futagami T."/>
        </authorList>
    </citation>
    <scope>NUCLEOTIDE SEQUENCE</scope>
    <source>
        <strain evidence="3">MK2</strain>
    </source>
</reference>
<sequence>MYDMFLDESENITKTETETETSVSDLSTGAIADITIGGVVSLAVLLLGVFLALRRRRQADHATGEEEKPFLGHYAEYVLRPAGMKQ</sequence>
<dbReference type="NCBIfam" id="TIGR03382">
    <property type="entry name" value="GC_trans_RRR"/>
    <property type="match status" value="1"/>
</dbReference>
<keyword evidence="2" id="KW-0812">Transmembrane</keyword>
<proteinExistence type="predicted"/>
<feature type="region of interest" description="Disordered" evidence="1">
    <location>
        <begin position="1"/>
        <end position="20"/>
    </location>
</feature>
<accession>A0A7R7XK87</accession>
<keyword evidence="2" id="KW-1133">Transmembrane helix</keyword>
<dbReference type="GeneID" id="64972638"/>
<feature type="compositionally biased region" description="Acidic residues" evidence="1">
    <location>
        <begin position="1"/>
        <end position="10"/>
    </location>
</feature>
<dbReference type="RefSeq" id="XP_041554827.1">
    <property type="nucleotide sequence ID" value="XM_041701998.1"/>
</dbReference>
<gene>
    <name evidence="3" type="ORF">APUU_30858A</name>
</gene>
<keyword evidence="4" id="KW-1185">Reference proteome</keyword>
<protein>
    <submittedName>
        <fullName evidence="3">Uncharacterized protein</fullName>
    </submittedName>
</protein>
<organism evidence="3 4">
    <name type="scientific">Aspergillus puulaauensis</name>
    <dbReference type="NCBI Taxonomy" id="1220207"/>
    <lineage>
        <taxon>Eukaryota</taxon>
        <taxon>Fungi</taxon>
        <taxon>Dikarya</taxon>
        <taxon>Ascomycota</taxon>
        <taxon>Pezizomycotina</taxon>
        <taxon>Eurotiomycetes</taxon>
        <taxon>Eurotiomycetidae</taxon>
        <taxon>Eurotiales</taxon>
        <taxon>Aspergillaceae</taxon>
        <taxon>Aspergillus</taxon>
    </lineage>
</organism>
<evidence type="ECO:0000313" key="3">
    <source>
        <dbReference type="EMBL" id="BCS22633.1"/>
    </source>
</evidence>
<evidence type="ECO:0000313" key="4">
    <source>
        <dbReference type="Proteomes" id="UP000654913"/>
    </source>
</evidence>
<feature type="transmembrane region" description="Helical" evidence="2">
    <location>
        <begin position="30"/>
        <end position="53"/>
    </location>
</feature>